<dbReference type="EMBL" id="BAAAPB010000004">
    <property type="protein sequence ID" value="GAA1969281.1"/>
    <property type="molecule type" value="Genomic_DNA"/>
</dbReference>
<protein>
    <submittedName>
        <fullName evidence="7">MFS transporter</fullName>
    </submittedName>
</protein>
<dbReference type="InterPro" id="IPR011701">
    <property type="entry name" value="MFS"/>
</dbReference>
<name>A0ABN2RHL1_9ACTN</name>
<keyword evidence="3 5" id="KW-1133">Transmembrane helix</keyword>
<dbReference type="PROSITE" id="PS50850">
    <property type="entry name" value="MFS"/>
    <property type="match status" value="1"/>
</dbReference>
<feature type="transmembrane region" description="Helical" evidence="5">
    <location>
        <begin position="160"/>
        <end position="180"/>
    </location>
</feature>
<dbReference type="PANTHER" id="PTHR23518">
    <property type="entry name" value="C-METHYLTRANSFERASE"/>
    <property type="match status" value="1"/>
</dbReference>
<dbReference type="Proteomes" id="UP001500571">
    <property type="component" value="Unassembled WGS sequence"/>
</dbReference>
<keyword evidence="8" id="KW-1185">Reference proteome</keyword>
<dbReference type="RefSeq" id="WP_344046538.1">
    <property type="nucleotide sequence ID" value="NZ_BAAAPB010000004.1"/>
</dbReference>
<keyword evidence="2 5" id="KW-0812">Transmembrane</keyword>
<dbReference type="Pfam" id="PF07690">
    <property type="entry name" value="MFS_1"/>
    <property type="match status" value="2"/>
</dbReference>
<dbReference type="Gene3D" id="1.20.1250.20">
    <property type="entry name" value="MFS general substrate transporter like domains"/>
    <property type="match status" value="1"/>
</dbReference>
<comment type="subcellular location">
    <subcellularLocation>
        <location evidence="1">Cell membrane</location>
        <topology evidence="1">Multi-pass membrane protein</topology>
    </subcellularLocation>
</comment>
<feature type="transmembrane region" description="Helical" evidence="5">
    <location>
        <begin position="384"/>
        <end position="405"/>
    </location>
</feature>
<evidence type="ECO:0000313" key="7">
    <source>
        <dbReference type="EMBL" id="GAA1969281.1"/>
    </source>
</evidence>
<dbReference type="CDD" id="cd17370">
    <property type="entry name" value="MFS_MJ1317_like"/>
    <property type="match status" value="1"/>
</dbReference>
<accession>A0ABN2RHL1</accession>
<dbReference type="PANTHER" id="PTHR23518:SF2">
    <property type="entry name" value="MAJOR FACILITATOR SUPERFAMILY TRANSPORTER"/>
    <property type="match status" value="1"/>
</dbReference>
<evidence type="ECO:0000256" key="2">
    <source>
        <dbReference type="ARBA" id="ARBA00022692"/>
    </source>
</evidence>
<sequence>MYLSLSDRPASAANRARGRTARPRVARLVVTLGVVSLLTDISSESVSAILPLYLTSVVGLSTVAYGFVDGLYQGVSALVRIAGGWVADKSGRPQQVALAGYGLSMLARVALLFAGGVASISTVISADRIGKGLRTAPRDSMITAASDPAHLGRSFGVHRALDTVGAAIGPLLAFLILWGIPDGYHTVLVVSLGFAVLGVVVLGLFVPRDAGGVRRHEPLHWREALTRPMLRLLLVAGFLALLTVGDGFVYLALLNSTDAAAQWFPVLYVGTNIVYLALAVPLGRLADRVGRTRVLVLGHLPLAGAYLAACVATGLPGALAALGLLGTFYACTDGVLAAVAARTVPDELRTSGIACAQTVVALARMGASIGFGVLWFAIGPQQALVLVAGGLALAVGAGAVVLRIGPSRQQDAT</sequence>
<feature type="transmembrane region" description="Helical" evidence="5">
    <location>
        <begin position="294"/>
        <end position="315"/>
    </location>
</feature>
<feature type="transmembrane region" description="Helical" evidence="5">
    <location>
        <begin position="186"/>
        <end position="206"/>
    </location>
</feature>
<feature type="transmembrane region" description="Helical" evidence="5">
    <location>
        <begin position="321"/>
        <end position="341"/>
    </location>
</feature>
<gene>
    <name evidence="7" type="ORF">GCM10009798_32330</name>
</gene>
<feature type="transmembrane region" description="Helical" evidence="5">
    <location>
        <begin position="48"/>
        <end position="68"/>
    </location>
</feature>
<proteinExistence type="predicted"/>
<feature type="transmembrane region" description="Helical" evidence="5">
    <location>
        <begin position="353"/>
        <end position="378"/>
    </location>
</feature>
<evidence type="ECO:0000256" key="4">
    <source>
        <dbReference type="ARBA" id="ARBA00023136"/>
    </source>
</evidence>
<dbReference type="InterPro" id="IPR020846">
    <property type="entry name" value="MFS_dom"/>
</dbReference>
<dbReference type="SUPFAM" id="SSF103473">
    <property type="entry name" value="MFS general substrate transporter"/>
    <property type="match status" value="1"/>
</dbReference>
<dbReference type="InterPro" id="IPR036259">
    <property type="entry name" value="MFS_trans_sf"/>
</dbReference>
<feature type="transmembrane region" description="Helical" evidence="5">
    <location>
        <begin position="260"/>
        <end position="282"/>
    </location>
</feature>
<reference evidence="7 8" key="1">
    <citation type="journal article" date="2019" name="Int. J. Syst. Evol. Microbiol.">
        <title>The Global Catalogue of Microorganisms (GCM) 10K type strain sequencing project: providing services to taxonomists for standard genome sequencing and annotation.</title>
        <authorList>
            <consortium name="The Broad Institute Genomics Platform"/>
            <consortium name="The Broad Institute Genome Sequencing Center for Infectious Disease"/>
            <person name="Wu L."/>
            <person name="Ma J."/>
        </authorList>
    </citation>
    <scope>NUCLEOTIDE SEQUENCE [LARGE SCALE GENOMIC DNA]</scope>
    <source>
        <strain evidence="7 8">JCM 15309</strain>
    </source>
</reference>
<organism evidence="7 8">
    <name type="scientific">Nocardioides panacihumi</name>
    <dbReference type="NCBI Taxonomy" id="400774"/>
    <lineage>
        <taxon>Bacteria</taxon>
        <taxon>Bacillati</taxon>
        <taxon>Actinomycetota</taxon>
        <taxon>Actinomycetes</taxon>
        <taxon>Propionibacteriales</taxon>
        <taxon>Nocardioidaceae</taxon>
        <taxon>Nocardioides</taxon>
    </lineage>
</organism>
<evidence type="ECO:0000256" key="5">
    <source>
        <dbReference type="SAM" id="Phobius"/>
    </source>
</evidence>
<evidence type="ECO:0000256" key="1">
    <source>
        <dbReference type="ARBA" id="ARBA00004651"/>
    </source>
</evidence>
<keyword evidence="4 5" id="KW-0472">Membrane</keyword>
<evidence type="ECO:0000256" key="3">
    <source>
        <dbReference type="ARBA" id="ARBA00022989"/>
    </source>
</evidence>
<feature type="transmembrane region" description="Helical" evidence="5">
    <location>
        <begin position="232"/>
        <end position="254"/>
    </location>
</feature>
<evidence type="ECO:0000259" key="6">
    <source>
        <dbReference type="PROSITE" id="PS50850"/>
    </source>
</evidence>
<feature type="domain" description="Major facilitator superfamily (MFS) profile" evidence="6">
    <location>
        <begin position="28"/>
        <end position="408"/>
    </location>
</feature>
<evidence type="ECO:0000313" key="8">
    <source>
        <dbReference type="Proteomes" id="UP001500571"/>
    </source>
</evidence>
<comment type="caution">
    <text evidence="7">The sequence shown here is derived from an EMBL/GenBank/DDBJ whole genome shotgun (WGS) entry which is preliminary data.</text>
</comment>